<dbReference type="Proteomes" id="UP000305836">
    <property type="component" value="Unassembled WGS sequence"/>
</dbReference>
<dbReference type="PANTHER" id="PTHR24421:SF10">
    <property type="entry name" value="NITRATE_NITRITE SENSOR PROTEIN NARQ"/>
    <property type="match status" value="1"/>
</dbReference>
<keyword evidence="7" id="KW-0812">Transmembrane</keyword>
<comment type="caution">
    <text evidence="8">The sequence shown here is derived from an EMBL/GenBank/DDBJ whole genome shotgun (WGS) entry which is preliminary data.</text>
</comment>
<evidence type="ECO:0000256" key="1">
    <source>
        <dbReference type="ARBA" id="ARBA00000085"/>
    </source>
</evidence>
<evidence type="ECO:0000256" key="4">
    <source>
        <dbReference type="ARBA" id="ARBA00022777"/>
    </source>
</evidence>
<evidence type="ECO:0000313" key="8">
    <source>
        <dbReference type="EMBL" id="TKK77579.1"/>
    </source>
</evidence>
<evidence type="ECO:0000256" key="2">
    <source>
        <dbReference type="ARBA" id="ARBA00012438"/>
    </source>
</evidence>
<feature type="transmembrane region" description="Helical" evidence="7">
    <location>
        <begin position="91"/>
        <end position="113"/>
    </location>
</feature>
<keyword evidence="3" id="KW-0808">Transferase</keyword>
<dbReference type="GO" id="GO:0000160">
    <property type="term" value="P:phosphorelay signal transduction system"/>
    <property type="evidence" value="ECO:0007669"/>
    <property type="project" value="UniProtKB-KW"/>
</dbReference>
<comment type="catalytic activity">
    <reaction evidence="1">
        <text>ATP + protein L-histidine = ADP + protein N-phospho-L-histidine.</text>
        <dbReference type="EC" id="2.7.13.3"/>
    </reaction>
</comment>
<evidence type="ECO:0000256" key="3">
    <source>
        <dbReference type="ARBA" id="ARBA00022679"/>
    </source>
</evidence>
<feature type="transmembrane region" description="Helical" evidence="7">
    <location>
        <begin position="120"/>
        <end position="138"/>
    </location>
</feature>
<dbReference type="Gene3D" id="3.30.565.10">
    <property type="entry name" value="Histidine kinase-like ATPase, C-terminal domain"/>
    <property type="match status" value="1"/>
</dbReference>
<organism evidence="8 9">
    <name type="scientific">Kribbella jiaozuonensis</name>
    <dbReference type="NCBI Taxonomy" id="2575441"/>
    <lineage>
        <taxon>Bacteria</taxon>
        <taxon>Bacillati</taxon>
        <taxon>Actinomycetota</taxon>
        <taxon>Actinomycetes</taxon>
        <taxon>Propionibacteriales</taxon>
        <taxon>Kribbellaceae</taxon>
        <taxon>Kribbella</taxon>
    </lineage>
</organism>
<dbReference type="PANTHER" id="PTHR24421">
    <property type="entry name" value="NITRATE/NITRITE SENSOR PROTEIN NARX-RELATED"/>
    <property type="match status" value="1"/>
</dbReference>
<keyword evidence="7" id="KW-0472">Membrane</keyword>
<keyword evidence="4" id="KW-0418">Kinase</keyword>
<dbReference type="EMBL" id="SZPZ01000003">
    <property type="protein sequence ID" value="TKK77579.1"/>
    <property type="molecule type" value="Genomic_DNA"/>
</dbReference>
<accession>A0A4U3LQH1</accession>
<reference evidence="8 9" key="1">
    <citation type="submission" date="2019-04" db="EMBL/GenBank/DDBJ databases">
        <title>Kribbella sp. NEAU-THZ 27 nov., a novel actinomycete isolated from soil.</title>
        <authorList>
            <person name="Duan L."/>
        </authorList>
    </citation>
    <scope>NUCLEOTIDE SEQUENCE [LARGE SCALE GENOMIC DNA]</scope>
    <source>
        <strain evidence="9">NEAU-THZ27</strain>
    </source>
</reference>
<sequence length="383" mass="40596">MVFTGIKLRDWGIAGGLTLLGVLLMLENTQTTDAQVRNAIAEGSMVHAQSSHSFWMIPVFAAATTPVLWWRRGILAVATVSVLAMAAHVLLFGWVTRCGAGLPLAFVIAFLGAQASKRTTAWIVCGLSVVLTVFVLVIDATTGPGAIILALPIVCIVFGVGLAARRRTALNRELADREAELRQLRDERAALDVADDRARLSRQLDGLLQERLADLTTAAESADGLPPAEARAVLESIESGSRQTLDDMREIVGLLRGDDVAFAPTPTVAHLDTLLARLRTAHSQLVVTGDPRALPATVELSAYRIVEHLVTALADQADAPIVVSVRFEADALEIRVNGQVGEAADLKAAIARAKERAKLLGGSVDVKVTKGRAGAVAQLPVVG</sequence>
<dbReference type="AlphaFoldDB" id="A0A4U3LQH1"/>
<dbReference type="InterPro" id="IPR050482">
    <property type="entry name" value="Sensor_HK_TwoCompSys"/>
</dbReference>
<evidence type="ECO:0000313" key="9">
    <source>
        <dbReference type="Proteomes" id="UP000305836"/>
    </source>
</evidence>
<proteinExistence type="predicted"/>
<protein>
    <recommendedName>
        <fullName evidence="2">histidine kinase</fullName>
        <ecNumber evidence="2">2.7.13.3</ecNumber>
    </recommendedName>
</protein>
<gene>
    <name evidence="8" type="ORF">FDA38_20690</name>
</gene>
<evidence type="ECO:0000256" key="5">
    <source>
        <dbReference type="ARBA" id="ARBA00023012"/>
    </source>
</evidence>
<dbReference type="InterPro" id="IPR036890">
    <property type="entry name" value="HATPase_C_sf"/>
</dbReference>
<dbReference type="EC" id="2.7.13.3" evidence="2"/>
<keyword evidence="7" id="KW-1133">Transmembrane helix</keyword>
<evidence type="ECO:0000256" key="7">
    <source>
        <dbReference type="SAM" id="Phobius"/>
    </source>
</evidence>
<dbReference type="OrthoDB" id="3284289at2"/>
<keyword evidence="6" id="KW-0175">Coiled coil</keyword>
<keyword evidence="5" id="KW-0902">Two-component regulatory system</keyword>
<feature type="transmembrane region" description="Helical" evidence="7">
    <location>
        <begin position="54"/>
        <end position="71"/>
    </location>
</feature>
<keyword evidence="9" id="KW-1185">Reference proteome</keyword>
<dbReference type="GO" id="GO:0004673">
    <property type="term" value="F:protein histidine kinase activity"/>
    <property type="evidence" value="ECO:0007669"/>
    <property type="project" value="UniProtKB-EC"/>
</dbReference>
<feature type="transmembrane region" description="Helical" evidence="7">
    <location>
        <begin position="144"/>
        <end position="164"/>
    </location>
</feature>
<dbReference type="RefSeq" id="WP_137255750.1">
    <property type="nucleotide sequence ID" value="NZ_JBHSPQ010000002.1"/>
</dbReference>
<feature type="coiled-coil region" evidence="6">
    <location>
        <begin position="167"/>
        <end position="194"/>
    </location>
</feature>
<evidence type="ECO:0000256" key="6">
    <source>
        <dbReference type="SAM" id="Coils"/>
    </source>
</evidence>
<name>A0A4U3LQH1_9ACTN</name>